<keyword evidence="1" id="KW-0472">Membrane</keyword>
<keyword evidence="1" id="KW-0812">Transmembrane</keyword>
<protein>
    <submittedName>
        <fullName evidence="2">Uncharacterized protein</fullName>
    </submittedName>
</protein>
<dbReference type="AlphaFoldDB" id="S5XP51"/>
<keyword evidence="3" id="KW-1185">Reference proteome</keyword>
<reference evidence="2 3" key="1">
    <citation type="journal article" date="2014" name="BMC Genomics">
        <title>Architecture and functions of a multipartite genome of the methylotrophic bacterium Paracoccus aminophilus JCM 7686, containing primary and secondary chromids.</title>
        <authorList>
            <person name="Dziewit L."/>
            <person name="Czarnecki J."/>
            <person name="Wibberg D."/>
            <person name="Radlinska M."/>
            <person name="Mrozek P."/>
            <person name="Szymczak M."/>
            <person name="Schluter A."/>
            <person name="Puhler A."/>
            <person name="Bartosik D."/>
        </authorList>
    </citation>
    <scope>NUCLEOTIDE SEQUENCE [LARGE SCALE GENOMIC DNA]</scope>
    <source>
        <strain evidence="2">JCM 7686</strain>
    </source>
</reference>
<name>S5XP51_PARAH</name>
<dbReference type="eggNOG" id="ENOG5031CG4">
    <property type="taxonomic scope" value="Bacteria"/>
</dbReference>
<dbReference type="Proteomes" id="UP000015480">
    <property type="component" value="Chromosome"/>
</dbReference>
<dbReference type="EMBL" id="CP006650">
    <property type="protein sequence ID" value="AGT09089.1"/>
    <property type="molecule type" value="Genomic_DNA"/>
</dbReference>
<accession>S5XP51</accession>
<proteinExistence type="predicted"/>
<organism evidence="2 3">
    <name type="scientific">Paracoccus aminophilus JCM 7686</name>
    <dbReference type="NCBI Taxonomy" id="1367847"/>
    <lineage>
        <taxon>Bacteria</taxon>
        <taxon>Pseudomonadati</taxon>
        <taxon>Pseudomonadota</taxon>
        <taxon>Alphaproteobacteria</taxon>
        <taxon>Rhodobacterales</taxon>
        <taxon>Paracoccaceae</taxon>
        <taxon>Paracoccus</taxon>
    </lineage>
</organism>
<sequence>MRLSKYLSLEDEKERSLVARRFVASAAIGILISALLSFCSGWNIFGGSGLVDRIGSLTANLTGFYVAALVAVTTFGQGRPEMESEMPSGKVYLLDRGERVSINRREYVTALFGHLVILAFFVTIVSIAGTLGAAAVGPVFDEVELIGGISSQRLIVFYFLHRIFSWWPT</sequence>
<dbReference type="OrthoDB" id="8457152at2"/>
<feature type="transmembrane region" description="Helical" evidence="1">
    <location>
        <begin position="107"/>
        <end position="133"/>
    </location>
</feature>
<feature type="transmembrane region" description="Helical" evidence="1">
    <location>
        <begin position="57"/>
        <end position="76"/>
    </location>
</feature>
<keyword evidence="1" id="KW-1133">Transmembrane helix</keyword>
<evidence type="ECO:0000256" key="1">
    <source>
        <dbReference type="SAM" id="Phobius"/>
    </source>
</evidence>
<evidence type="ECO:0000313" key="3">
    <source>
        <dbReference type="Proteomes" id="UP000015480"/>
    </source>
</evidence>
<dbReference type="HOGENOM" id="CLU_1576981_0_0_5"/>
<dbReference type="RefSeq" id="WP_020950727.1">
    <property type="nucleotide sequence ID" value="NC_022041.1"/>
</dbReference>
<dbReference type="KEGG" id="pami:JCM7686_1988"/>
<gene>
    <name evidence="2" type="ORF">JCM7686_1988</name>
</gene>
<evidence type="ECO:0000313" key="2">
    <source>
        <dbReference type="EMBL" id="AGT09089.1"/>
    </source>
</evidence>
<feature type="transmembrane region" description="Helical" evidence="1">
    <location>
        <begin position="21"/>
        <end position="45"/>
    </location>
</feature>